<dbReference type="InterPro" id="IPR051803">
    <property type="entry name" value="TA_system_RelE-like_toxin"/>
</dbReference>
<dbReference type="Pfam" id="PF05016">
    <property type="entry name" value="ParE_toxin"/>
    <property type="match status" value="1"/>
</dbReference>
<proteinExistence type="inferred from homology"/>
<name>A0A418WAH8_9PROT</name>
<evidence type="ECO:0000256" key="2">
    <source>
        <dbReference type="ARBA" id="ARBA00022649"/>
    </source>
</evidence>
<evidence type="ECO:0000313" key="3">
    <source>
        <dbReference type="EMBL" id="RJF87047.1"/>
    </source>
</evidence>
<dbReference type="EMBL" id="QYUK01000011">
    <property type="protein sequence ID" value="RJF87047.1"/>
    <property type="molecule type" value="Genomic_DNA"/>
</dbReference>
<accession>A0A418WAH8</accession>
<reference evidence="3 4" key="1">
    <citation type="submission" date="2018-09" db="EMBL/GenBank/DDBJ databases">
        <authorList>
            <person name="Zhu H."/>
        </authorList>
    </citation>
    <scope>NUCLEOTIDE SEQUENCE [LARGE SCALE GENOMIC DNA]</scope>
    <source>
        <strain evidence="3 4">K1W22B-8</strain>
    </source>
</reference>
<keyword evidence="2" id="KW-1277">Toxin-antitoxin system</keyword>
<evidence type="ECO:0000313" key="4">
    <source>
        <dbReference type="Proteomes" id="UP000284605"/>
    </source>
</evidence>
<dbReference type="PANTHER" id="PTHR33755">
    <property type="entry name" value="TOXIN PARE1-RELATED"/>
    <property type="match status" value="1"/>
</dbReference>
<dbReference type="Proteomes" id="UP000284605">
    <property type="component" value="Unassembled WGS sequence"/>
</dbReference>
<evidence type="ECO:0000256" key="1">
    <source>
        <dbReference type="ARBA" id="ARBA00006226"/>
    </source>
</evidence>
<organism evidence="3 4">
    <name type="scientific">Oleomonas cavernae</name>
    <dbReference type="NCBI Taxonomy" id="2320859"/>
    <lineage>
        <taxon>Bacteria</taxon>
        <taxon>Pseudomonadati</taxon>
        <taxon>Pseudomonadota</taxon>
        <taxon>Alphaproteobacteria</taxon>
        <taxon>Acetobacterales</taxon>
        <taxon>Acetobacteraceae</taxon>
        <taxon>Oleomonas</taxon>
    </lineage>
</organism>
<dbReference type="InterPro" id="IPR035093">
    <property type="entry name" value="RelE/ParE_toxin_dom_sf"/>
</dbReference>
<dbReference type="RefSeq" id="WP_119777691.1">
    <property type="nucleotide sequence ID" value="NZ_QYUK01000011.1"/>
</dbReference>
<comment type="similarity">
    <text evidence="1">Belongs to the RelE toxin family.</text>
</comment>
<comment type="caution">
    <text evidence="3">The sequence shown here is derived from an EMBL/GenBank/DDBJ whole genome shotgun (WGS) entry which is preliminary data.</text>
</comment>
<dbReference type="InterPro" id="IPR007712">
    <property type="entry name" value="RelE/ParE_toxin"/>
</dbReference>
<dbReference type="AlphaFoldDB" id="A0A418WAH8"/>
<gene>
    <name evidence="3" type="ORF">D3874_08435</name>
</gene>
<protein>
    <submittedName>
        <fullName evidence="3">Type II toxin-antitoxin system RelE/ParE family toxin</fullName>
    </submittedName>
</protein>
<keyword evidence="4" id="KW-1185">Reference proteome</keyword>
<dbReference type="Gene3D" id="3.30.2310.20">
    <property type="entry name" value="RelE-like"/>
    <property type="match status" value="1"/>
</dbReference>
<sequence length="93" mass="10569">MEVVWLPRANGNLVRIRSYISDFNPAAADRMATRILQVVKLIAEHPLVGRLGGVGDARCLPVPGTPYLIYYRIRGQHVEIIRIRHGMQQRLQP</sequence>